<evidence type="ECO:0000256" key="4">
    <source>
        <dbReference type="ARBA" id="ARBA00022475"/>
    </source>
</evidence>
<dbReference type="PANTHER" id="PTHR33451">
    <property type="entry name" value="MALATE-2H(+)/NA(+)-LACTATE ANTIPORTER"/>
    <property type="match status" value="1"/>
</dbReference>
<evidence type="ECO:0000256" key="6">
    <source>
        <dbReference type="ARBA" id="ARBA00022989"/>
    </source>
</evidence>
<keyword evidence="2" id="KW-0813">Transport</keyword>
<dbReference type="RefSeq" id="WP_223420367.1">
    <property type="nucleotide sequence ID" value="NZ_JAIPME010000002.1"/>
</dbReference>
<keyword evidence="5 9" id="KW-0812">Transmembrane</keyword>
<sequence>MNNKKNVRLPSLIESALPILTMVSLMIYVFVFAKDGGENIYDAAHLPLICGIMVACIVRLRCGNSFRDMLDGMIERIRTTLDAILILLTVGLLISSFMISGTIPALIYYGLSFLSPKLFLPIGCIITSLVSLSCGSSWTATATIGIAFMTIGQGLGINPAITAGMVISGAYIGDKFSPLSDTTNLAAGVAKTGLFDHVTAMVSTTGPVFLISLILYSLIGLRADVVNYDPNIADGIKMALSSNFNLNTLVLLPIVLIVFICILRIEGLAGVMISVLVGLIFSLIFQEKRSLAEIFAILHYGPDIATGNDFVDKALAKGGMDNQMWTVNLILLAVSFGGALERAGIIERLFAHLKERINSVAGLVFLTMLTSIFCDATMCDQFLGIGVPAPLYEDKYDELGLSRNMLSRTLEDAGTLLAVMFPWTACGAYQMKTLGVSPINYFPFAFVNLLNPIYALITAILKRNIFWADGAYTNIFGKTKMKKMAKAPEEARDFAIKNLIKLRREGKAPQVTIS</sequence>
<keyword evidence="7 9" id="KW-0472">Membrane</keyword>
<name>A0ABS7T0Y8_9FIRM</name>
<dbReference type="PANTHER" id="PTHR33451:SF3">
    <property type="entry name" value="MALATE-2H(+)_NA(+)-LACTATE ANTIPORTER"/>
    <property type="match status" value="1"/>
</dbReference>
<evidence type="ECO:0000256" key="2">
    <source>
        <dbReference type="ARBA" id="ARBA00022448"/>
    </source>
</evidence>
<dbReference type="InterPro" id="IPR004770">
    <property type="entry name" value="Na/H_antiport_NhaC"/>
</dbReference>
<gene>
    <name evidence="11" type="primary">nhaC</name>
    <name evidence="11" type="ORF">K8P03_09040</name>
</gene>
<keyword evidence="12" id="KW-1185">Reference proteome</keyword>
<evidence type="ECO:0000256" key="7">
    <source>
        <dbReference type="ARBA" id="ARBA00023136"/>
    </source>
</evidence>
<dbReference type="Proteomes" id="UP000734271">
    <property type="component" value="Unassembled WGS sequence"/>
</dbReference>
<feature type="transmembrane region" description="Helical" evidence="9">
    <location>
        <begin position="244"/>
        <end position="263"/>
    </location>
</feature>
<comment type="subcellular location">
    <subcellularLocation>
        <location evidence="1">Cell membrane</location>
        <topology evidence="1">Multi-pass membrane protein</topology>
    </subcellularLocation>
</comment>
<dbReference type="InterPro" id="IPR052180">
    <property type="entry name" value="NhaC_Na-H+_Antiporter"/>
</dbReference>
<comment type="caution">
    <text evidence="11">The sequence shown here is derived from an EMBL/GenBank/DDBJ whole genome shotgun (WGS) entry which is preliminary data.</text>
</comment>
<evidence type="ECO:0000256" key="5">
    <source>
        <dbReference type="ARBA" id="ARBA00022692"/>
    </source>
</evidence>
<keyword evidence="4" id="KW-1003">Cell membrane</keyword>
<protein>
    <submittedName>
        <fullName evidence="11">Na+/H+ antiporter NhaC</fullName>
    </submittedName>
</protein>
<feature type="transmembrane region" description="Helical" evidence="9">
    <location>
        <begin position="43"/>
        <end position="62"/>
    </location>
</feature>
<feature type="transmembrane region" description="Helical" evidence="9">
    <location>
        <begin position="83"/>
        <end position="107"/>
    </location>
</feature>
<feature type="transmembrane region" description="Helical" evidence="9">
    <location>
        <begin position="441"/>
        <end position="461"/>
    </location>
</feature>
<evidence type="ECO:0000313" key="11">
    <source>
        <dbReference type="EMBL" id="MBZ2387427.1"/>
    </source>
</evidence>
<feature type="transmembrane region" description="Helical" evidence="9">
    <location>
        <begin position="198"/>
        <end position="219"/>
    </location>
</feature>
<keyword evidence="3" id="KW-0050">Antiport</keyword>
<feature type="transmembrane region" description="Helical" evidence="9">
    <location>
        <begin position="119"/>
        <end position="148"/>
    </location>
</feature>
<feature type="transmembrane region" description="Helical" evidence="9">
    <location>
        <begin position="357"/>
        <end position="378"/>
    </location>
</feature>
<dbReference type="EMBL" id="JAIPME010000002">
    <property type="protein sequence ID" value="MBZ2387427.1"/>
    <property type="molecule type" value="Genomic_DNA"/>
</dbReference>
<accession>A0ABS7T0Y8</accession>
<evidence type="ECO:0000313" key="12">
    <source>
        <dbReference type="Proteomes" id="UP000734271"/>
    </source>
</evidence>
<keyword evidence="6 9" id="KW-1133">Transmembrane helix</keyword>
<feature type="domain" description="Na+/H+ antiporter NhaC-like C-terminal" evidence="10">
    <location>
        <begin position="169"/>
        <end position="460"/>
    </location>
</feature>
<comment type="similarity">
    <text evidence="8">Belongs to the NhaC Na(+)/H(+) (TC 2.A.35) antiporter family.</text>
</comment>
<evidence type="ECO:0000256" key="9">
    <source>
        <dbReference type="SAM" id="Phobius"/>
    </source>
</evidence>
<reference evidence="11 12" key="1">
    <citation type="submission" date="2021-08" db="EMBL/GenBank/DDBJ databases">
        <title>FDA dAtabase for Regulatory Grade micrObial Sequences (FDA-ARGOS): Supporting development and validation of Infectious Disease Dx tests.</title>
        <authorList>
            <person name="Sproer C."/>
            <person name="Gronow S."/>
            <person name="Severitt S."/>
            <person name="Schroder I."/>
            <person name="Tallon L."/>
            <person name="Sadzewicz L."/>
            <person name="Zhao X."/>
            <person name="Boylan J."/>
            <person name="Ott S."/>
            <person name="Bowen H."/>
            <person name="Vavikolanu K."/>
            <person name="Hazen T."/>
            <person name="Aluvathingal J."/>
            <person name="Nadendla S."/>
            <person name="Lowell S."/>
            <person name="Myers T."/>
            <person name="Yan Y."/>
            <person name="Sichtig H."/>
        </authorList>
    </citation>
    <scope>NUCLEOTIDE SEQUENCE [LARGE SCALE GENOMIC DNA]</scope>
    <source>
        <strain evidence="11 12">FDAARGOS_1460</strain>
    </source>
</reference>
<evidence type="ECO:0000256" key="1">
    <source>
        <dbReference type="ARBA" id="ARBA00004651"/>
    </source>
</evidence>
<dbReference type="NCBIfam" id="TIGR00931">
    <property type="entry name" value="antiport_nhaC"/>
    <property type="match status" value="1"/>
</dbReference>
<dbReference type="Pfam" id="PF03553">
    <property type="entry name" value="Na_H_antiporter"/>
    <property type="match status" value="1"/>
</dbReference>
<evidence type="ECO:0000259" key="10">
    <source>
        <dbReference type="Pfam" id="PF03553"/>
    </source>
</evidence>
<proteinExistence type="inferred from homology"/>
<evidence type="ECO:0000256" key="8">
    <source>
        <dbReference type="ARBA" id="ARBA00038435"/>
    </source>
</evidence>
<organism evidence="11 12">
    <name type="scientific">Anaerococcus murdochii</name>
    <dbReference type="NCBI Taxonomy" id="411577"/>
    <lineage>
        <taxon>Bacteria</taxon>
        <taxon>Bacillati</taxon>
        <taxon>Bacillota</taxon>
        <taxon>Tissierellia</taxon>
        <taxon>Tissierellales</taxon>
        <taxon>Peptoniphilaceae</taxon>
        <taxon>Anaerococcus</taxon>
    </lineage>
</organism>
<evidence type="ECO:0000256" key="3">
    <source>
        <dbReference type="ARBA" id="ARBA00022449"/>
    </source>
</evidence>
<dbReference type="InterPro" id="IPR018461">
    <property type="entry name" value="Na/H_Antiport_NhaC-like_C"/>
</dbReference>
<feature type="transmembrane region" description="Helical" evidence="9">
    <location>
        <begin position="268"/>
        <end position="285"/>
    </location>
</feature>
<feature type="transmembrane region" description="Helical" evidence="9">
    <location>
        <begin position="12"/>
        <end position="31"/>
    </location>
</feature>